<evidence type="ECO:0000256" key="3">
    <source>
        <dbReference type="ARBA" id="ARBA00022692"/>
    </source>
</evidence>
<feature type="domain" description="ABC transporter" evidence="10">
    <location>
        <begin position="43"/>
        <end position="284"/>
    </location>
</feature>
<feature type="transmembrane region" description="Helical" evidence="9">
    <location>
        <begin position="430"/>
        <end position="450"/>
    </location>
</feature>
<dbReference type="Gene3D" id="3.40.50.300">
    <property type="entry name" value="P-loop containing nucleotide triphosphate hydrolases"/>
    <property type="match status" value="1"/>
</dbReference>
<feature type="region of interest" description="Disordered" evidence="8">
    <location>
        <begin position="1"/>
        <end position="21"/>
    </location>
</feature>
<dbReference type="SUPFAM" id="SSF52540">
    <property type="entry name" value="P-loop containing nucleoside triphosphate hydrolases"/>
    <property type="match status" value="1"/>
</dbReference>
<evidence type="ECO:0000313" key="12">
    <source>
        <dbReference type="Proteomes" id="UP001642483"/>
    </source>
</evidence>
<gene>
    <name evidence="11" type="ORF">CVLEPA_LOCUS18984</name>
</gene>
<evidence type="ECO:0000256" key="9">
    <source>
        <dbReference type="SAM" id="Phobius"/>
    </source>
</evidence>
<sequence>MQRYTQLQDDRSTDGDNVWRRGNMTSNKGITLTFHDIRYEVKQKLDDMPVCGKTGMKDILKRVSGYLPPGLNAIMGPTGSGKTSLLDILAQRKDPRGLKEGLVLLDNEKPPEDFRLMSGYVVQDDVVMGTLTVRENLAFSANLRLSNKEFDKQAKKEKVDHVINQLGLQACADTLVGNEFVRGVSGGERKRVNIGMEMILDPPILFLDEPTTGLDANTANSLVLLLYKLASGGRNVLMSIHQPRYSIFSLMDRLLILNKGNVVYSGPTKSAVEYFSEIGYSCPLFHNPADYFLDIVGGDVNTAKLIGNINTPPEDSYEANGSQSSQSDEDDTNKRQKRAADITVAMEEDEQEDNSQYLVDAFAKSSLAQEENKLLNEIKQSYWNKSNALEPGFTKGKLPETNYSNSFFAQLGAVTKRTVINILRNPMTSFAQVLLMITFGVLIGLIYFQTDTSFQSGIQNRAGCFFFLITSQVMSNLSALELFIQNRAHFIHESASGYYRVSVFFIAQVFADLIPNRLVPNLFFSVIIYFMIGFQMDVGKFFFFVLTLFITAIGASSMAFFVSASVRVFAIANILVSLPYILMMLFGGFLANTESLLDWLAWLKWVSIFRYGINALTVNEMSGLVFIDNSSYPGFNISSPLPCMSSIDGSLIPNCTTGEMYMDIQGIPYDIWGKWQNIVALGCIAFGFLFFAYVQLRRVNKFK</sequence>
<keyword evidence="3 9" id="KW-0812">Transmembrane</keyword>
<feature type="transmembrane region" description="Helical" evidence="9">
    <location>
        <begin position="678"/>
        <end position="696"/>
    </location>
</feature>
<evidence type="ECO:0000259" key="10">
    <source>
        <dbReference type="PROSITE" id="PS50893"/>
    </source>
</evidence>
<feature type="transmembrane region" description="Helical" evidence="9">
    <location>
        <begin position="518"/>
        <end position="535"/>
    </location>
</feature>
<dbReference type="PROSITE" id="PS50893">
    <property type="entry name" value="ABC_TRANSPORTER_2"/>
    <property type="match status" value="1"/>
</dbReference>
<evidence type="ECO:0000313" key="11">
    <source>
        <dbReference type="EMBL" id="CAK8686949.1"/>
    </source>
</evidence>
<feature type="compositionally biased region" description="Polar residues" evidence="8">
    <location>
        <begin position="309"/>
        <end position="326"/>
    </location>
</feature>
<feature type="region of interest" description="Disordered" evidence="8">
    <location>
        <begin position="309"/>
        <end position="338"/>
    </location>
</feature>
<dbReference type="EMBL" id="CAWYQH010000103">
    <property type="protein sequence ID" value="CAK8686949.1"/>
    <property type="molecule type" value="Genomic_DNA"/>
</dbReference>
<dbReference type="InterPro" id="IPR013525">
    <property type="entry name" value="ABC2_TM"/>
</dbReference>
<feature type="transmembrane region" description="Helical" evidence="9">
    <location>
        <begin position="541"/>
        <end position="562"/>
    </location>
</feature>
<dbReference type="InterPro" id="IPR017871">
    <property type="entry name" value="ABC_transporter-like_CS"/>
</dbReference>
<dbReference type="SMART" id="SM00382">
    <property type="entry name" value="AAA"/>
    <property type="match status" value="1"/>
</dbReference>
<keyword evidence="5" id="KW-0067">ATP-binding</keyword>
<evidence type="ECO:0000256" key="6">
    <source>
        <dbReference type="ARBA" id="ARBA00022989"/>
    </source>
</evidence>
<protein>
    <recommendedName>
        <fullName evidence="10">ABC transporter domain-containing protein</fullName>
    </recommendedName>
</protein>
<evidence type="ECO:0000256" key="1">
    <source>
        <dbReference type="ARBA" id="ARBA00004141"/>
    </source>
</evidence>
<evidence type="ECO:0000256" key="5">
    <source>
        <dbReference type="ARBA" id="ARBA00022840"/>
    </source>
</evidence>
<evidence type="ECO:0000256" key="8">
    <source>
        <dbReference type="SAM" id="MobiDB-lite"/>
    </source>
</evidence>
<dbReference type="InterPro" id="IPR003439">
    <property type="entry name" value="ABC_transporter-like_ATP-bd"/>
</dbReference>
<feature type="compositionally biased region" description="Basic and acidic residues" evidence="8">
    <location>
        <begin position="8"/>
        <end position="19"/>
    </location>
</feature>
<keyword evidence="7 9" id="KW-0472">Membrane</keyword>
<comment type="caution">
    <text evidence="11">The sequence shown here is derived from an EMBL/GenBank/DDBJ whole genome shotgun (WGS) entry which is preliminary data.</text>
</comment>
<dbReference type="CDD" id="cd03213">
    <property type="entry name" value="ABCG_EPDR"/>
    <property type="match status" value="1"/>
</dbReference>
<dbReference type="PANTHER" id="PTHR19241">
    <property type="entry name" value="ATP-BINDING CASSETTE TRANSPORTER"/>
    <property type="match status" value="1"/>
</dbReference>
<dbReference type="Proteomes" id="UP001642483">
    <property type="component" value="Unassembled WGS sequence"/>
</dbReference>
<feature type="transmembrane region" description="Helical" evidence="9">
    <location>
        <begin position="569"/>
        <end position="591"/>
    </location>
</feature>
<dbReference type="Pfam" id="PF01061">
    <property type="entry name" value="ABC2_membrane"/>
    <property type="match status" value="1"/>
</dbReference>
<dbReference type="InterPro" id="IPR027417">
    <property type="entry name" value="P-loop_NTPase"/>
</dbReference>
<keyword evidence="4" id="KW-0547">Nucleotide-binding</keyword>
<reference evidence="11 12" key="1">
    <citation type="submission" date="2024-02" db="EMBL/GenBank/DDBJ databases">
        <authorList>
            <person name="Daric V."/>
            <person name="Darras S."/>
        </authorList>
    </citation>
    <scope>NUCLEOTIDE SEQUENCE [LARGE SCALE GENOMIC DNA]</scope>
</reference>
<keyword evidence="12" id="KW-1185">Reference proteome</keyword>
<comment type="subcellular location">
    <subcellularLocation>
        <location evidence="1">Membrane</location>
        <topology evidence="1">Multi-pass membrane protein</topology>
    </subcellularLocation>
</comment>
<proteinExistence type="predicted"/>
<accession>A0ABP0G542</accession>
<keyword evidence="2" id="KW-0813">Transport</keyword>
<evidence type="ECO:0000256" key="4">
    <source>
        <dbReference type="ARBA" id="ARBA00022741"/>
    </source>
</evidence>
<dbReference type="InterPro" id="IPR003593">
    <property type="entry name" value="AAA+_ATPase"/>
</dbReference>
<dbReference type="PROSITE" id="PS00211">
    <property type="entry name" value="ABC_TRANSPORTER_1"/>
    <property type="match status" value="1"/>
</dbReference>
<evidence type="ECO:0000256" key="2">
    <source>
        <dbReference type="ARBA" id="ARBA00022448"/>
    </source>
</evidence>
<evidence type="ECO:0000256" key="7">
    <source>
        <dbReference type="ARBA" id="ARBA00023136"/>
    </source>
</evidence>
<dbReference type="Pfam" id="PF00005">
    <property type="entry name" value="ABC_tran"/>
    <property type="match status" value="1"/>
</dbReference>
<name>A0ABP0G542_CLALP</name>
<keyword evidence="6 9" id="KW-1133">Transmembrane helix</keyword>
<organism evidence="11 12">
    <name type="scientific">Clavelina lepadiformis</name>
    <name type="common">Light-bulb sea squirt</name>
    <name type="synonym">Ascidia lepadiformis</name>
    <dbReference type="NCBI Taxonomy" id="159417"/>
    <lineage>
        <taxon>Eukaryota</taxon>
        <taxon>Metazoa</taxon>
        <taxon>Chordata</taxon>
        <taxon>Tunicata</taxon>
        <taxon>Ascidiacea</taxon>
        <taxon>Aplousobranchia</taxon>
        <taxon>Clavelinidae</taxon>
        <taxon>Clavelina</taxon>
    </lineage>
</organism>